<evidence type="ECO:0000313" key="3">
    <source>
        <dbReference type="Proteomes" id="UP000521943"/>
    </source>
</evidence>
<evidence type="ECO:0000256" key="1">
    <source>
        <dbReference type="SAM" id="MobiDB-lite"/>
    </source>
</evidence>
<evidence type="ECO:0000313" key="2">
    <source>
        <dbReference type="EMBL" id="KAF6755923.1"/>
    </source>
</evidence>
<gene>
    <name evidence="2" type="ORF">DFP72DRAFT_847168</name>
</gene>
<dbReference type="Proteomes" id="UP000521943">
    <property type="component" value="Unassembled WGS sequence"/>
</dbReference>
<dbReference type="OrthoDB" id="3257981at2759"/>
<proteinExistence type="predicted"/>
<organism evidence="2 3">
    <name type="scientific">Ephemerocybe angulata</name>
    <dbReference type="NCBI Taxonomy" id="980116"/>
    <lineage>
        <taxon>Eukaryota</taxon>
        <taxon>Fungi</taxon>
        <taxon>Dikarya</taxon>
        <taxon>Basidiomycota</taxon>
        <taxon>Agaricomycotina</taxon>
        <taxon>Agaricomycetes</taxon>
        <taxon>Agaricomycetidae</taxon>
        <taxon>Agaricales</taxon>
        <taxon>Agaricineae</taxon>
        <taxon>Psathyrellaceae</taxon>
        <taxon>Ephemerocybe</taxon>
    </lineage>
</organism>
<feature type="region of interest" description="Disordered" evidence="1">
    <location>
        <begin position="134"/>
        <end position="200"/>
    </location>
</feature>
<dbReference type="AlphaFoldDB" id="A0A8H6HZ52"/>
<accession>A0A8H6HZ52</accession>
<dbReference type="EMBL" id="JACGCI010000028">
    <property type="protein sequence ID" value="KAF6755923.1"/>
    <property type="molecule type" value="Genomic_DNA"/>
</dbReference>
<protein>
    <submittedName>
        <fullName evidence="2">Uncharacterized protein</fullName>
    </submittedName>
</protein>
<name>A0A8H6HZ52_9AGAR</name>
<sequence>MTIGAGEWSIRLVVPTSSTLYSLTIPKDSHDPSLITLEPLVKGYFGFSSLVLAFGLDRGAGVVTDDNTQLCFTRHKWSDDLPRLVGNPHTSKSTIAEYEATEPDLQAAKRLLYDQFSGRLFIFDSELSTILTLVNSPPTKTPVSPPKDQKSAEIPPADQDNIPQVKSAEPAPSIQPATQTTDDLGCQSKDENSLTPTVRSSARNSHIELLRRGHYIGPVKGASERVKLGRTRTILPVSSSPGQLVEWSQSGFLDKKRRSDDILGRFHALQIPRIEKGQFSHVVPPSPVNAQSPDPVPQPTNFDIQSLDHSHNFMQSADTIWVVEIATAPSTVELSTGGAKKSFDVPAGVSKLSIPIRAGGFIKGAIERGGSTVLELAPGPEQFTFQVKPKSYNFNAFVASAITN</sequence>
<reference evidence="2 3" key="1">
    <citation type="submission" date="2020-07" db="EMBL/GenBank/DDBJ databases">
        <title>Comparative genomics of pyrophilous fungi reveals a link between fire events and developmental genes.</title>
        <authorList>
            <consortium name="DOE Joint Genome Institute"/>
            <person name="Steindorff A.S."/>
            <person name="Carver A."/>
            <person name="Calhoun S."/>
            <person name="Stillman K."/>
            <person name="Liu H."/>
            <person name="Lipzen A."/>
            <person name="Pangilinan J."/>
            <person name="Labutti K."/>
            <person name="Bruns T.D."/>
            <person name="Grigoriev I.V."/>
        </authorList>
    </citation>
    <scope>NUCLEOTIDE SEQUENCE [LARGE SCALE GENOMIC DNA]</scope>
    <source>
        <strain evidence="2 3">CBS 144469</strain>
    </source>
</reference>
<comment type="caution">
    <text evidence="2">The sequence shown here is derived from an EMBL/GenBank/DDBJ whole genome shotgun (WGS) entry which is preliminary data.</text>
</comment>
<keyword evidence="3" id="KW-1185">Reference proteome</keyword>